<feature type="domain" description="Sugar-binding" evidence="5">
    <location>
        <begin position="59"/>
        <end position="310"/>
    </location>
</feature>
<evidence type="ECO:0000256" key="4">
    <source>
        <dbReference type="ARBA" id="ARBA00023163"/>
    </source>
</evidence>
<accession>A0ABV7E0M2</accession>
<organism evidence="6 7">
    <name type="scientific">Tabrizicola soli</name>
    <dbReference type="NCBI Taxonomy" id="2185115"/>
    <lineage>
        <taxon>Bacteria</taxon>
        <taxon>Pseudomonadati</taxon>
        <taxon>Pseudomonadota</taxon>
        <taxon>Alphaproteobacteria</taxon>
        <taxon>Rhodobacterales</taxon>
        <taxon>Paracoccaceae</taxon>
        <taxon>Tabrizicola</taxon>
    </lineage>
</organism>
<comment type="similarity">
    <text evidence="1">Belongs to the SorC transcriptional regulatory family.</text>
</comment>
<dbReference type="InterPro" id="IPR051054">
    <property type="entry name" value="SorC_transcr_regulators"/>
</dbReference>
<evidence type="ECO:0000313" key="7">
    <source>
        <dbReference type="Proteomes" id="UP001595445"/>
    </source>
</evidence>
<dbReference type="InterPro" id="IPR037171">
    <property type="entry name" value="NagB/RpiA_transferase-like"/>
</dbReference>
<keyword evidence="2" id="KW-0805">Transcription regulation</keyword>
<dbReference type="EMBL" id="JBHRSM010000054">
    <property type="protein sequence ID" value="MFC3088670.1"/>
    <property type="molecule type" value="Genomic_DNA"/>
</dbReference>
<dbReference type="Gene3D" id="3.40.50.1360">
    <property type="match status" value="1"/>
</dbReference>
<name>A0ABV7E0M2_9RHOB</name>
<dbReference type="SUPFAM" id="SSF100950">
    <property type="entry name" value="NagB/RpiA/CoA transferase-like"/>
    <property type="match status" value="1"/>
</dbReference>
<dbReference type="InterPro" id="IPR007324">
    <property type="entry name" value="Sugar-bd_dom_put"/>
</dbReference>
<evidence type="ECO:0000256" key="3">
    <source>
        <dbReference type="ARBA" id="ARBA00023125"/>
    </source>
</evidence>
<dbReference type="Pfam" id="PF04198">
    <property type="entry name" value="Sugar-bind"/>
    <property type="match status" value="1"/>
</dbReference>
<keyword evidence="3" id="KW-0238">DNA-binding</keyword>
<reference evidence="7" key="1">
    <citation type="journal article" date="2019" name="Int. J. Syst. Evol. Microbiol.">
        <title>The Global Catalogue of Microorganisms (GCM) 10K type strain sequencing project: providing services to taxonomists for standard genome sequencing and annotation.</title>
        <authorList>
            <consortium name="The Broad Institute Genomics Platform"/>
            <consortium name="The Broad Institute Genome Sequencing Center for Infectious Disease"/>
            <person name="Wu L."/>
            <person name="Ma J."/>
        </authorList>
    </citation>
    <scope>NUCLEOTIDE SEQUENCE [LARGE SCALE GENOMIC DNA]</scope>
    <source>
        <strain evidence="7">KCTC 62102</strain>
    </source>
</reference>
<keyword evidence="7" id="KW-1185">Reference proteome</keyword>
<proteinExistence type="inferred from homology"/>
<dbReference type="PANTHER" id="PTHR34294:SF1">
    <property type="entry name" value="TRANSCRIPTIONAL REGULATOR LSRR"/>
    <property type="match status" value="1"/>
</dbReference>
<comment type="caution">
    <text evidence="6">The sequence shown here is derived from an EMBL/GenBank/DDBJ whole genome shotgun (WGS) entry which is preliminary data.</text>
</comment>
<dbReference type="Gene3D" id="1.10.10.10">
    <property type="entry name" value="Winged helix-like DNA-binding domain superfamily/Winged helix DNA-binding domain"/>
    <property type="match status" value="1"/>
</dbReference>
<evidence type="ECO:0000259" key="5">
    <source>
        <dbReference type="Pfam" id="PF04198"/>
    </source>
</evidence>
<evidence type="ECO:0000256" key="1">
    <source>
        <dbReference type="ARBA" id="ARBA00010466"/>
    </source>
</evidence>
<dbReference type="Proteomes" id="UP001595445">
    <property type="component" value="Unassembled WGS sequence"/>
</dbReference>
<dbReference type="InterPro" id="IPR036388">
    <property type="entry name" value="WH-like_DNA-bd_sf"/>
</dbReference>
<evidence type="ECO:0000256" key="2">
    <source>
        <dbReference type="ARBA" id="ARBA00023015"/>
    </source>
</evidence>
<keyword evidence="4" id="KW-0804">Transcription</keyword>
<gene>
    <name evidence="6" type="ORF">ACFOD6_21730</name>
</gene>
<evidence type="ECO:0000313" key="6">
    <source>
        <dbReference type="EMBL" id="MFC3088670.1"/>
    </source>
</evidence>
<dbReference type="RefSeq" id="WP_287864014.1">
    <property type="nucleotide sequence ID" value="NZ_JAEACP010000010.1"/>
</dbReference>
<dbReference type="PANTHER" id="PTHR34294">
    <property type="entry name" value="TRANSCRIPTIONAL REGULATOR-RELATED"/>
    <property type="match status" value="1"/>
</dbReference>
<protein>
    <submittedName>
        <fullName evidence="6">Sugar-binding transcriptional regulator</fullName>
    </submittedName>
</protein>
<sequence length="315" mass="34376">MTTADVNDDVKTRIAWLYYVEGMTQDEVANLVGMNRSRVLRTLAAARQDGTVQIRVTTRMSRCVELERELESRWSLTRAIVVPEPQDPNRLREIIGAEVGAYMSQAVTANMTVGLGWGKTLTSGVPAIEPRPADGVKVLSMLGGLTRVSAINPSEFAWRVADRLSAECYMLAAPVYAPDPRTREALMAHPGIAEVFTRAQSLDMAVLSVGDLTPHSVFSEYGLLTRDEIASLEAAGAVGDLLCHFIDAEGNVIDHPVNRRVLAVDPLSLRGTRQIVLASGGWHKLTVIRAAMKLLRPTVLIVNEVVAERLAAEPR</sequence>